<dbReference type="VEuPathDB" id="VectorBase:GPPI043576"/>
<dbReference type="Proteomes" id="UP000092460">
    <property type="component" value="Unassembled WGS sequence"/>
</dbReference>
<proteinExistence type="predicted"/>
<evidence type="ECO:0000313" key="2">
    <source>
        <dbReference type="Proteomes" id="UP000092460"/>
    </source>
</evidence>
<accession>A0A1B0BXL8</accession>
<evidence type="ECO:0000313" key="1">
    <source>
        <dbReference type="EnsemblMetazoa" id="GPPI043576-PA"/>
    </source>
</evidence>
<dbReference type="EnsemblMetazoa" id="GPPI043576-RA">
    <property type="protein sequence ID" value="GPPI043576-PA"/>
    <property type="gene ID" value="GPPI043576"/>
</dbReference>
<name>A0A1B0BXL8_9MUSC</name>
<dbReference type="EMBL" id="JXJN01022277">
    <property type="status" value="NOT_ANNOTATED_CDS"/>
    <property type="molecule type" value="Genomic_DNA"/>
</dbReference>
<keyword evidence="2" id="KW-1185">Reference proteome</keyword>
<sequence>MFNIELLLREAYINDKSTDAVMGQQPFGEGKMSAYVFILLHSLLYLKSPLSTNYGGLGLQRSIYYIISSSMKITCNIVVCSLKTLLKQNSDEVFRQKELNRMRII</sequence>
<reference evidence="1" key="2">
    <citation type="submission" date="2020-05" db="UniProtKB">
        <authorList>
            <consortium name="EnsemblMetazoa"/>
        </authorList>
    </citation>
    <scope>IDENTIFICATION</scope>
    <source>
        <strain evidence="1">IAEA</strain>
    </source>
</reference>
<dbReference type="AlphaFoldDB" id="A0A1B0BXL8"/>
<protein>
    <submittedName>
        <fullName evidence="1">Uncharacterized protein</fullName>
    </submittedName>
</protein>
<reference evidence="2" key="1">
    <citation type="submission" date="2015-01" db="EMBL/GenBank/DDBJ databases">
        <authorList>
            <person name="Aksoy S."/>
            <person name="Warren W."/>
            <person name="Wilson R.K."/>
        </authorList>
    </citation>
    <scope>NUCLEOTIDE SEQUENCE [LARGE SCALE GENOMIC DNA]</scope>
    <source>
        <strain evidence="2">IAEA</strain>
    </source>
</reference>
<organism evidence="1 2">
    <name type="scientific">Glossina palpalis gambiensis</name>
    <dbReference type="NCBI Taxonomy" id="67801"/>
    <lineage>
        <taxon>Eukaryota</taxon>
        <taxon>Metazoa</taxon>
        <taxon>Ecdysozoa</taxon>
        <taxon>Arthropoda</taxon>
        <taxon>Hexapoda</taxon>
        <taxon>Insecta</taxon>
        <taxon>Pterygota</taxon>
        <taxon>Neoptera</taxon>
        <taxon>Endopterygota</taxon>
        <taxon>Diptera</taxon>
        <taxon>Brachycera</taxon>
        <taxon>Muscomorpha</taxon>
        <taxon>Hippoboscoidea</taxon>
        <taxon>Glossinidae</taxon>
        <taxon>Glossina</taxon>
    </lineage>
</organism>